<protein>
    <submittedName>
        <fullName evidence="1">Uncharacterized protein</fullName>
    </submittedName>
</protein>
<comment type="caution">
    <text evidence="1">The sequence shown here is derived from an EMBL/GenBank/DDBJ whole genome shotgun (WGS) entry which is preliminary data.</text>
</comment>
<accession>A0ABN8CYK6</accession>
<reference evidence="1 2" key="1">
    <citation type="submission" date="2021-11" db="EMBL/GenBank/DDBJ databases">
        <authorList>
            <person name="Islam A."/>
            <person name="Islam S."/>
            <person name="Flora M.S."/>
            <person name="Rahman M."/>
            <person name="Ziaur R.M."/>
            <person name="Epstein J.H."/>
            <person name="Hassan M."/>
            <person name="Klassen M."/>
            <person name="Woodard K."/>
            <person name="Webb A."/>
            <person name="Webby R.J."/>
            <person name="El Zowalaty M.E."/>
        </authorList>
    </citation>
    <scope>NUCLEOTIDE SEQUENCE [LARGE SCALE GENOMIC DNA]</scope>
    <source>
        <strain evidence="1">Pbs1</strain>
    </source>
</reference>
<proteinExistence type="predicted"/>
<dbReference type="Proteomes" id="UP001158986">
    <property type="component" value="Unassembled WGS sequence"/>
</dbReference>
<name>A0ABN8CYK6_9STRA</name>
<evidence type="ECO:0000313" key="2">
    <source>
        <dbReference type="Proteomes" id="UP001158986"/>
    </source>
</evidence>
<dbReference type="EMBL" id="CAKLCB010000253">
    <property type="protein sequence ID" value="CAH0517977.1"/>
    <property type="molecule type" value="Genomic_DNA"/>
</dbReference>
<evidence type="ECO:0000313" key="1">
    <source>
        <dbReference type="EMBL" id="CAH0517977.1"/>
    </source>
</evidence>
<organism evidence="1 2">
    <name type="scientific">Peronospora belbahrii</name>
    <dbReference type="NCBI Taxonomy" id="622444"/>
    <lineage>
        <taxon>Eukaryota</taxon>
        <taxon>Sar</taxon>
        <taxon>Stramenopiles</taxon>
        <taxon>Oomycota</taxon>
        <taxon>Peronosporomycetes</taxon>
        <taxon>Peronosporales</taxon>
        <taxon>Peronosporaceae</taxon>
        <taxon>Peronospora</taxon>
    </lineage>
</organism>
<gene>
    <name evidence="1" type="ORF">PBS001_LOCUS4563</name>
</gene>
<keyword evidence="2" id="KW-1185">Reference proteome</keyword>
<sequence length="182" mass="20850">MVTLYDHLGPKDMLTGQYLVKSVEPIQFGDFETWAAAVFRSYQENPKKTEESISYVLKNDLHDGPIAALFVVMKILEESSSHDSIPRFAIWLKEALLKAWKGCDPVRRPQDVYRLLGLEWAEKPLDSSVLDTWLAFMTSSEQDPVSFLMERLRNRLQSEHLVALAIINAEHHLLPNDYDASC</sequence>